<accession>A0ACB7RX69</accession>
<dbReference type="Proteomes" id="UP000821845">
    <property type="component" value="Chromosome 7"/>
</dbReference>
<evidence type="ECO:0000313" key="2">
    <source>
        <dbReference type="Proteomes" id="UP000821845"/>
    </source>
</evidence>
<comment type="caution">
    <text evidence="1">The sequence shown here is derived from an EMBL/GenBank/DDBJ whole genome shotgun (WGS) entry which is preliminary data.</text>
</comment>
<protein>
    <submittedName>
        <fullName evidence="1">Uncharacterized protein</fullName>
    </submittedName>
</protein>
<reference evidence="1" key="1">
    <citation type="submission" date="2020-05" db="EMBL/GenBank/DDBJ databases">
        <title>Large-scale comparative analyses of tick genomes elucidate their genetic diversity and vector capacities.</title>
        <authorList>
            <person name="Jia N."/>
            <person name="Wang J."/>
            <person name="Shi W."/>
            <person name="Du L."/>
            <person name="Sun Y."/>
            <person name="Zhan W."/>
            <person name="Jiang J."/>
            <person name="Wang Q."/>
            <person name="Zhang B."/>
            <person name="Ji P."/>
            <person name="Sakyi L.B."/>
            <person name="Cui X."/>
            <person name="Yuan T."/>
            <person name="Jiang B."/>
            <person name="Yang W."/>
            <person name="Lam T.T.-Y."/>
            <person name="Chang Q."/>
            <person name="Ding S."/>
            <person name="Wang X."/>
            <person name="Zhu J."/>
            <person name="Ruan X."/>
            <person name="Zhao L."/>
            <person name="Wei J."/>
            <person name="Que T."/>
            <person name="Du C."/>
            <person name="Cheng J."/>
            <person name="Dai P."/>
            <person name="Han X."/>
            <person name="Huang E."/>
            <person name="Gao Y."/>
            <person name="Liu J."/>
            <person name="Shao H."/>
            <person name="Ye R."/>
            <person name="Li L."/>
            <person name="Wei W."/>
            <person name="Wang X."/>
            <person name="Wang C."/>
            <person name="Yang T."/>
            <person name="Huo Q."/>
            <person name="Li W."/>
            <person name="Guo W."/>
            <person name="Chen H."/>
            <person name="Zhou L."/>
            <person name="Ni X."/>
            <person name="Tian J."/>
            <person name="Zhou Y."/>
            <person name="Sheng Y."/>
            <person name="Liu T."/>
            <person name="Pan Y."/>
            <person name="Xia L."/>
            <person name="Li J."/>
            <person name="Zhao F."/>
            <person name="Cao W."/>
        </authorList>
    </citation>
    <scope>NUCLEOTIDE SEQUENCE</scope>
    <source>
        <strain evidence="1">Hyas-2018</strain>
    </source>
</reference>
<proteinExistence type="predicted"/>
<organism evidence="1 2">
    <name type="scientific">Hyalomma asiaticum</name>
    <name type="common">Tick</name>
    <dbReference type="NCBI Taxonomy" id="266040"/>
    <lineage>
        <taxon>Eukaryota</taxon>
        <taxon>Metazoa</taxon>
        <taxon>Ecdysozoa</taxon>
        <taxon>Arthropoda</taxon>
        <taxon>Chelicerata</taxon>
        <taxon>Arachnida</taxon>
        <taxon>Acari</taxon>
        <taxon>Parasitiformes</taxon>
        <taxon>Ixodida</taxon>
        <taxon>Ixodoidea</taxon>
        <taxon>Ixodidae</taxon>
        <taxon>Hyalomminae</taxon>
        <taxon>Hyalomma</taxon>
    </lineage>
</organism>
<name>A0ACB7RX69_HYAAI</name>
<evidence type="ECO:0000313" key="1">
    <source>
        <dbReference type="EMBL" id="KAH6925104.1"/>
    </source>
</evidence>
<sequence>MPKTQQPPALHSAPVTLDGSQQQCPFFNATLSGVGECEAFPDSGSKVTLISKARVPESMIIPWTEPPLVVAGGSTVLPVGAAFLKISRQYPLAQPQELLKLLFWKIMYSPSL</sequence>
<gene>
    <name evidence="1" type="ORF">HPB50_001016</name>
</gene>
<keyword evidence="2" id="KW-1185">Reference proteome</keyword>
<dbReference type="EMBL" id="CM023487">
    <property type="protein sequence ID" value="KAH6925104.1"/>
    <property type="molecule type" value="Genomic_DNA"/>
</dbReference>